<proteinExistence type="predicted"/>
<dbReference type="Proteomes" id="UP000654918">
    <property type="component" value="Unassembled WGS sequence"/>
</dbReference>
<dbReference type="AlphaFoldDB" id="A0A8H6MVN3"/>
<evidence type="ECO:0000313" key="1">
    <source>
        <dbReference type="EMBL" id="KAF6809945.1"/>
    </source>
</evidence>
<sequence>MTIASIMKEAQSTFGKNGPAQDILVALQDSGRGRRPTLALTGLMNSMNRCNDYVGKVSTDFGKIIETARELHLTSIRETENLLNEERHQRELLAFTVKTDQGCDNTTLPPPSGPNSINLNSVIEQRQLEVCKRRKKLDQTLIGLISWTQTTQYIQTKMNEISCRLKELNHDQAAAGETSKALKDGVDFLSQIESGFCRIKNTFDAFAGYIDKGIVRGSGKRLASALEDTSEHALKGQSHCSQAQARSMIDIVLEMRGQFMVVHDMAKVCLDMFHEHGMPCIQKTCWLELWDTIRKTIDSSGPSLRTH</sequence>
<keyword evidence="2" id="KW-1185">Reference proteome</keyword>
<organism evidence="1 2">
    <name type="scientific">Colletotrichum plurivorum</name>
    <dbReference type="NCBI Taxonomy" id="2175906"/>
    <lineage>
        <taxon>Eukaryota</taxon>
        <taxon>Fungi</taxon>
        <taxon>Dikarya</taxon>
        <taxon>Ascomycota</taxon>
        <taxon>Pezizomycotina</taxon>
        <taxon>Sordariomycetes</taxon>
        <taxon>Hypocreomycetidae</taxon>
        <taxon>Glomerellales</taxon>
        <taxon>Glomerellaceae</taxon>
        <taxon>Colletotrichum</taxon>
        <taxon>Colletotrichum orchidearum species complex</taxon>
    </lineage>
</organism>
<protein>
    <submittedName>
        <fullName evidence="1">Uncharacterized protein</fullName>
    </submittedName>
</protein>
<comment type="caution">
    <text evidence="1">The sequence shown here is derived from an EMBL/GenBank/DDBJ whole genome shotgun (WGS) entry which is preliminary data.</text>
</comment>
<reference evidence="1" key="1">
    <citation type="journal article" date="2020" name="Phytopathology">
        <title>Genome Sequence Resources of Colletotrichum truncatum, C. plurivorum, C. musicola, and C. sojae: Four Species Pathogenic to Soybean (Glycine max).</title>
        <authorList>
            <person name="Rogerio F."/>
            <person name="Boufleur T.R."/>
            <person name="Ciampi-Guillardi M."/>
            <person name="Sukno S.A."/>
            <person name="Thon M.R."/>
            <person name="Massola Junior N.S."/>
            <person name="Baroncelli R."/>
        </authorList>
    </citation>
    <scope>NUCLEOTIDE SEQUENCE</scope>
    <source>
        <strain evidence="1">LFN00145</strain>
    </source>
</reference>
<dbReference type="EMBL" id="WIGO01000516">
    <property type="protein sequence ID" value="KAF6809945.1"/>
    <property type="molecule type" value="Genomic_DNA"/>
</dbReference>
<gene>
    <name evidence="1" type="ORF">CPLU01_15410</name>
</gene>
<name>A0A8H6MVN3_9PEZI</name>
<accession>A0A8H6MVN3</accession>
<evidence type="ECO:0000313" key="2">
    <source>
        <dbReference type="Proteomes" id="UP000654918"/>
    </source>
</evidence>